<keyword evidence="2" id="KW-0963">Cytoplasm</keyword>
<evidence type="ECO:0000256" key="1">
    <source>
        <dbReference type="ARBA" id="ARBA00004496"/>
    </source>
</evidence>
<dbReference type="InterPro" id="IPR051973">
    <property type="entry name" value="tRNA_Anticodon_Mtase-Reg"/>
</dbReference>
<evidence type="ECO:0000313" key="6">
    <source>
        <dbReference type="Ensembl" id="ENSCCRP00015016754.1"/>
    </source>
</evidence>
<dbReference type="Proteomes" id="UP000694700">
    <property type="component" value="Unplaced"/>
</dbReference>
<dbReference type="AlphaFoldDB" id="A0A8C1T2Q3"/>
<dbReference type="InterPro" id="IPR015943">
    <property type="entry name" value="WD40/YVTN_repeat-like_dom_sf"/>
</dbReference>
<dbReference type="GO" id="GO:0005737">
    <property type="term" value="C:cytoplasm"/>
    <property type="evidence" value="ECO:0007669"/>
    <property type="project" value="UniProtKB-SubCell"/>
</dbReference>
<sequence>MEITSIQVQNSDCIVWVCAVGNLNGGEQVFLIGQPGVGVLLRAGEGEVHSVLGVKGQFKGSWSWCLLITLSQRKGLYLCEIQGKLLNERIEKRKIDQESAIVAETFVMVGFHSVNFIIWDPHRQEELLSVACGGGHQSWAYKHPINIDTDPQAHGLGQGTLVFTKHGAVMASRSLASNENDVNGHTLKEGLHGRGINCVCNLGSLKKSRPLSELWEVFVTGGEDTTVDVLAISPQSGTVKVLSVLMDHISNVRALAAIRGETNEKGRDDIIATSSVSSLVFSVGGLGQLQCYRLLIHLDEQQGQPICQVTQIAGHRLDEQWERKRNQHKTVKMDPETRCVCVLSPPTSWRTPRTESKVMLYIYQTLIPYLNISWTYFPLSSFGLRLLFLFSVTTDGCISMWDLTAVLNSKASVRWQGESCIHQNINTCENIISLASGGDDGQLSLWHIKIDQKGHENGGLSLQLLSHCSVPLAHSSPLTVLCLPSPTLLVSTSLDQRLCLWSVYSDGLRPLKVLISHTADWWLFVGRAYSCFS</sequence>
<evidence type="ECO:0000313" key="7">
    <source>
        <dbReference type="Proteomes" id="UP000694700"/>
    </source>
</evidence>
<keyword evidence="5" id="KW-0677">Repeat</keyword>
<dbReference type="PANTHER" id="PTHR14344:SF3">
    <property type="entry name" value="WD REPEAT-CONTAINING PROTEIN 6"/>
    <property type="match status" value="1"/>
</dbReference>
<evidence type="ECO:0000256" key="5">
    <source>
        <dbReference type="ARBA" id="ARBA00022737"/>
    </source>
</evidence>
<protein>
    <submittedName>
        <fullName evidence="6">WD repeat domain 6</fullName>
    </submittedName>
</protein>
<comment type="subcellular location">
    <subcellularLocation>
        <location evidence="1">Cytoplasm</location>
    </subcellularLocation>
</comment>
<organism evidence="6 7">
    <name type="scientific">Cyprinus carpio</name>
    <name type="common">Common carp</name>
    <dbReference type="NCBI Taxonomy" id="7962"/>
    <lineage>
        <taxon>Eukaryota</taxon>
        <taxon>Metazoa</taxon>
        <taxon>Chordata</taxon>
        <taxon>Craniata</taxon>
        <taxon>Vertebrata</taxon>
        <taxon>Euteleostomi</taxon>
        <taxon>Actinopterygii</taxon>
        <taxon>Neopterygii</taxon>
        <taxon>Teleostei</taxon>
        <taxon>Ostariophysi</taxon>
        <taxon>Cypriniformes</taxon>
        <taxon>Cyprinidae</taxon>
        <taxon>Cyprininae</taxon>
        <taxon>Cyprinus</taxon>
    </lineage>
</organism>
<dbReference type="InterPro" id="IPR036322">
    <property type="entry name" value="WD40_repeat_dom_sf"/>
</dbReference>
<evidence type="ECO:0000256" key="3">
    <source>
        <dbReference type="ARBA" id="ARBA00022574"/>
    </source>
</evidence>
<dbReference type="GO" id="GO:0030488">
    <property type="term" value="P:tRNA methylation"/>
    <property type="evidence" value="ECO:0007669"/>
    <property type="project" value="TreeGrafter"/>
</dbReference>
<name>A0A8C1T2Q3_CYPCA</name>
<keyword evidence="3" id="KW-0853">WD repeat</keyword>
<dbReference type="PANTHER" id="PTHR14344">
    <property type="entry name" value="WD REPEAT PROTEIN"/>
    <property type="match status" value="1"/>
</dbReference>
<evidence type="ECO:0000256" key="2">
    <source>
        <dbReference type="ARBA" id="ARBA00022490"/>
    </source>
</evidence>
<dbReference type="Ensembl" id="ENSCCRT00015017354.1">
    <property type="protein sequence ID" value="ENSCCRP00015016754.1"/>
    <property type="gene ID" value="ENSCCRG00015007393.1"/>
</dbReference>
<evidence type="ECO:0000256" key="4">
    <source>
        <dbReference type="ARBA" id="ARBA00022694"/>
    </source>
</evidence>
<keyword evidence="4" id="KW-0819">tRNA processing</keyword>
<reference evidence="6" key="1">
    <citation type="submission" date="2025-08" db="UniProtKB">
        <authorList>
            <consortium name="Ensembl"/>
        </authorList>
    </citation>
    <scope>IDENTIFICATION</scope>
</reference>
<accession>A0A8C1T2Q3</accession>
<proteinExistence type="predicted"/>
<dbReference type="Gene3D" id="2.130.10.10">
    <property type="entry name" value="YVTN repeat-like/Quinoprotein amine dehydrogenase"/>
    <property type="match status" value="1"/>
</dbReference>
<dbReference type="SUPFAM" id="SSF50978">
    <property type="entry name" value="WD40 repeat-like"/>
    <property type="match status" value="1"/>
</dbReference>